<dbReference type="InterPro" id="IPR036689">
    <property type="entry name" value="ESAT-6-like_sf"/>
</dbReference>
<feature type="compositionally biased region" description="Basic and acidic residues" evidence="1">
    <location>
        <begin position="673"/>
        <end position="688"/>
    </location>
</feature>
<dbReference type="Proteomes" id="UP000076512">
    <property type="component" value="Unassembled WGS sequence"/>
</dbReference>
<feature type="compositionally biased region" description="Low complexity" evidence="1">
    <location>
        <begin position="560"/>
        <end position="588"/>
    </location>
</feature>
<feature type="compositionally biased region" description="Polar residues" evidence="1">
    <location>
        <begin position="646"/>
        <end position="655"/>
    </location>
</feature>
<reference evidence="3 4" key="3">
    <citation type="submission" date="2016-04" db="EMBL/GenBank/DDBJ databases">
        <authorList>
            <person name="Evans L.H."/>
            <person name="Alamgir A."/>
            <person name="Owens N."/>
            <person name="Weber N.D."/>
            <person name="Virtaneva K."/>
            <person name="Barbian K."/>
            <person name="Babar A."/>
            <person name="Rosenke K."/>
        </authorList>
    </citation>
    <scope>NUCLEOTIDE SEQUENCE [LARGE SCALE GENOMIC DNA]</scope>
    <source>
        <strain evidence="3 4">IFM 0406</strain>
    </source>
</reference>
<feature type="region of interest" description="Disordered" evidence="1">
    <location>
        <begin position="432"/>
        <end position="465"/>
    </location>
</feature>
<gene>
    <name evidence="3" type="ORF">AWN90_18585</name>
</gene>
<feature type="region of interest" description="Disordered" evidence="1">
    <location>
        <begin position="498"/>
        <end position="688"/>
    </location>
</feature>
<proteinExistence type="predicted"/>
<dbReference type="AlphaFoldDB" id="A0A0U1Z2I9"/>
<feature type="compositionally biased region" description="Gly residues" evidence="1">
    <location>
        <begin position="589"/>
        <end position="601"/>
    </location>
</feature>
<dbReference type="RefSeq" id="WP_067582682.1">
    <property type="nucleotide sequence ID" value="NZ_JABMCZ010000001.1"/>
</dbReference>
<dbReference type="OrthoDB" id="4529903at2"/>
<sequence length="688" mass="70471">MTDPRAYEQQYQGGLASTRLGLERFLKEDGKNVFDPKKIWKDKPNISGPGVNELLDQGAVGLEWFRLALVRYHRVGEVVKLPGFDRIVVPAVPVDGGTIPVEPIDTTADPNKTMIALEGRYYDQQRSMNLDSLRKLSSEITGAALGAGDRAGAVDITGDLAGVAGAVPEAWQGQGGTAAQDHLAGFHAHADQQSQYLQSVAAALFGLPDVLLQIVRDKASFVAGFDSPQCPVAGHAMRIGDGDDPVSVIITVAAGKAGNLFRDDKGTVRDQLHLENRDQSEQASKDWLSNHFGPAVREAFTAFIHQCVLADYYIRQAYKPVIDLLDNHDRTPFPKPQDPPAPPPQSRPTGTATSPASVTAAGLAAGTPVTAAGLDTTAPPTASVSTTPAGVQSNPLQTLTGLAGQAQQVVTGLAGQAAQTVQQGVGQVENMIQNGLGGLPSTPPTDPAASSDSRPLASFPLGGGNLSLAQTRDGAVTATFTGPDGKPQQYTLGIKNGAPYLTRSEDPSAPAGGASGTATTGHRSTSGGTGVGSGGRLPTGSPSPIAQVGASSEHTPPISVPATASGTPASASPVTPAQAATGSTPSGMPMGGMPPGGGASAGKGAPDGERRSTGIIPPKPLWNTLPGREGPVLDASAIPEPAATESLYTGPTTMPASAALRPEPPAPQAPPAPRRDGVKIEIDMGDQR</sequence>
<organism evidence="2">
    <name type="scientific">Nocardia terpenica</name>
    <dbReference type="NCBI Taxonomy" id="455432"/>
    <lineage>
        <taxon>Bacteria</taxon>
        <taxon>Bacillati</taxon>
        <taxon>Actinomycetota</taxon>
        <taxon>Actinomycetes</taxon>
        <taxon>Mycobacteriales</taxon>
        <taxon>Nocardiaceae</taxon>
        <taxon>Nocardia</taxon>
    </lineage>
</organism>
<feature type="compositionally biased region" description="Pro residues" evidence="1">
    <location>
        <begin position="662"/>
        <end position="672"/>
    </location>
</feature>
<name>A0A0U1Z2I9_9NOCA</name>
<feature type="compositionally biased region" description="Low complexity" evidence="1">
    <location>
        <begin position="376"/>
        <end position="389"/>
    </location>
</feature>
<dbReference type="EMBL" id="KP161205">
    <property type="protein sequence ID" value="AJO72776.1"/>
    <property type="molecule type" value="Genomic_DNA"/>
</dbReference>
<dbReference type="STRING" id="455432.AWN90_18585"/>
<dbReference type="SUPFAM" id="SSF140453">
    <property type="entry name" value="EsxAB dimer-like"/>
    <property type="match status" value="1"/>
</dbReference>
<feature type="compositionally biased region" description="Low complexity" evidence="1">
    <location>
        <begin position="508"/>
        <end position="526"/>
    </location>
</feature>
<evidence type="ECO:0000313" key="2">
    <source>
        <dbReference type="EMBL" id="AJO72776.1"/>
    </source>
</evidence>
<protein>
    <submittedName>
        <fullName evidence="2">Uncharacterized protein</fullName>
    </submittedName>
</protein>
<feature type="compositionally biased region" description="Gly residues" evidence="1">
    <location>
        <begin position="527"/>
        <end position="537"/>
    </location>
</feature>
<accession>A0A0U1Z2I9</accession>
<evidence type="ECO:0000313" key="3">
    <source>
        <dbReference type="EMBL" id="KZM75393.1"/>
    </source>
</evidence>
<feature type="region of interest" description="Disordered" evidence="1">
    <location>
        <begin position="328"/>
        <end position="391"/>
    </location>
</feature>
<reference evidence="2" key="1">
    <citation type="submission" date="2014-11" db="EMBL/GenBank/DDBJ databases">
        <authorList>
            <person name="Zhu J."/>
            <person name="Qi W."/>
            <person name="Song R."/>
        </authorList>
    </citation>
    <scope>NUCLEOTIDE SEQUENCE</scope>
    <source>
        <strain evidence="2">IFM 0406</strain>
    </source>
</reference>
<evidence type="ECO:0000313" key="4">
    <source>
        <dbReference type="Proteomes" id="UP000076512"/>
    </source>
</evidence>
<evidence type="ECO:0000256" key="1">
    <source>
        <dbReference type="SAM" id="MobiDB-lite"/>
    </source>
</evidence>
<reference evidence="2" key="2">
    <citation type="journal article" date="2016" name="Org. Biomol. Chem.">
        <title>Target-specific identification and characterization of the putative gene cluster for brasilinolide biosynthesis revealing the mechanistic insights and combinatorial synthetic utility of 2-deoxy-l-fucose biosynthetic enzymes.</title>
        <authorList>
            <person name="Chiu H.T."/>
            <person name="Weng C.P."/>
            <person name="Lin Y.C."/>
            <person name="Chen K.H."/>
        </authorList>
    </citation>
    <scope>NUCLEOTIDE SEQUENCE</scope>
    <source>
        <strain evidence="2">IFM 0406</strain>
    </source>
</reference>
<keyword evidence="4" id="KW-1185">Reference proteome</keyword>
<dbReference type="EMBL" id="LWGR01000003">
    <property type="protein sequence ID" value="KZM75393.1"/>
    <property type="molecule type" value="Genomic_DNA"/>
</dbReference>
<feature type="compositionally biased region" description="Pro residues" evidence="1">
    <location>
        <begin position="333"/>
        <end position="346"/>
    </location>
</feature>